<dbReference type="Gene3D" id="1.25.40.20">
    <property type="entry name" value="Ankyrin repeat-containing domain"/>
    <property type="match status" value="2"/>
</dbReference>
<gene>
    <name evidence="4" type="ORF">CLV71_109157</name>
</gene>
<dbReference type="SMART" id="SM00248">
    <property type="entry name" value="ANK"/>
    <property type="match status" value="4"/>
</dbReference>
<comment type="caution">
    <text evidence="4">The sequence shown here is derived from an EMBL/GenBank/DDBJ whole genome shotgun (WGS) entry which is preliminary data.</text>
</comment>
<dbReference type="EMBL" id="SOCP01000009">
    <property type="protein sequence ID" value="TDV47922.1"/>
    <property type="molecule type" value="Genomic_DNA"/>
</dbReference>
<evidence type="ECO:0000256" key="2">
    <source>
        <dbReference type="ARBA" id="ARBA00023043"/>
    </source>
</evidence>
<sequence length="267" mass="27446">MPDLETQRRDVLTARDLSRLAALLADHPYLATTRMAPTDHHPLGADVLGYLAMLRFDSARLGLTGDLPGTGAVAKALIDAGAPVDGHPGDRETPLITAASYGDAEVAAVLVAAGADVDAVSAADSGGVPGGSVVQHAAVFGMTGVLDLLVAAGARIESLEMAAAAGDLTGFSLEQFTPQERLRALVFAADHERLDVIDALVAAGTPVNEADARWRRLPLHVAAGNGRVASVRRLLGHGADPSVVDPATHRTAREWCANAEVAALLAG</sequence>
<evidence type="ECO:0000313" key="5">
    <source>
        <dbReference type="Proteomes" id="UP000294927"/>
    </source>
</evidence>
<dbReference type="PANTHER" id="PTHR24171:SF9">
    <property type="entry name" value="ANKYRIN REPEAT DOMAIN-CONTAINING PROTEIN 39"/>
    <property type="match status" value="1"/>
</dbReference>
<dbReference type="PANTHER" id="PTHR24171">
    <property type="entry name" value="ANKYRIN REPEAT DOMAIN-CONTAINING PROTEIN 39-RELATED"/>
    <property type="match status" value="1"/>
</dbReference>
<dbReference type="Pfam" id="PF00023">
    <property type="entry name" value="Ank"/>
    <property type="match status" value="1"/>
</dbReference>
<feature type="repeat" description="ANK" evidence="3">
    <location>
        <begin position="214"/>
        <end position="246"/>
    </location>
</feature>
<proteinExistence type="predicted"/>
<dbReference type="InterPro" id="IPR036770">
    <property type="entry name" value="Ankyrin_rpt-contain_sf"/>
</dbReference>
<evidence type="ECO:0000256" key="3">
    <source>
        <dbReference type="PROSITE-ProRule" id="PRU00023"/>
    </source>
</evidence>
<evidence type="ECO:0000313" key="4">
    <source>
        <dbReference type="EMBL" id="TDV47922.1"/>
    </source>
</evidence>
<dbReference type="InterPro" id="IPR002110">
    <property type="entry name" value="Ankyrin_rpt"/>
</dbReference>
<accession>A0A4R7VFC9</accession>
<protein>
    <submittedName>
        <fullName evidence="4">Ankyrin repeat protein</fullName>
    </submittedName>
</protein>
<dbReference type="SUPFAM" id="SSF48403">
    <property type="entry name" value="Ankyrin repeat"/>
    <property type="match status" value="1"/>
</dbReference>
<dbReference type="Pfam" id="PF12796">
    <property type="entry name" value="Ank_2"/>
    <property type="match status" value="1"/>
</dbReference>
<dbReference type="OrthoDB" id="928522at2"/>
<keyword evidence="1" id="KW-0677">Repeat</keyword>
<keyword evidence="2 3" id="KW-0040">ANK repeat</keyword>
<dbReference type="Proteomes" id="UP000294927">
    <property type="component" value="Unassembled WGS sequence"/>
</dbReference>
<dbReference type="PROSITE" id="PS50088">
    <property type="entry name" value="ANK_REPEAT"/>
    <property type="match status" value="2"/>
</dbReference>
<keyword evidence="5" id="KW-1185">Reference proteome</keyword>
<dbReference type="RefSeq" id="WP_133905206.1">
    <property type="nucleotide sequence ID" value="NZ_SOCP01000009.1"/>
</dbReference>
<organism evidence="4 5">
    <name type="scientific">Actinophytocola oryzae</name>
    <dbReference type="NCBI Taxonomy" id="502181"/>
    <lineage>
        <taxon>Bacteria</taxon>
        <taxon>Bacillati</taxon>
        <taxon>Actinomycetota</taxon>
        <taxon>Actinomycetes</taxon>
        <taxon>Pseudonocardiales</taxon>
        <taxon>Pseudonocardiaceae</taxon>
    </lineage>
</organism>
<dbReference type="AlphaFoldDB" id="A0A4R7VFC9"/>
<name>A0A4R7VFC9_9PSEU</name>
<evidence type="ECO:0000256" key="1">
    <source>
        <dbReference type="ARBA" id="ARBA00022737"/>
    </source>
</evidence>
<dbReference type="PROSITE" id="PS50297">
    <property type="entry name" value="ANK_REP_REGION"/>
    <property type="match status" value="2"/>
</dbReference>
<reference evidence="4 5" key="1">
    <citation type="submission" date="2019-03" db="EMBL/GenBank/DDBJ databases">
        <title>Genomic Encyclopedia of Archaeal and Bacterial Type Strains, Phase II (KMG-II): from individual species to whole genera.</title>
        <authorList>
            <person name="Goeker M."/>
        </authorList>
    </citation>
    <scope>NUCLEOTIDE SEQUENCE [LARGE SCALE GENOMIC DNA]</scope>
    <source>
        <strain evidence="4 5">DSM 45499</strain>
    </source>
</reference>
<feature type="repeat" description="ANK" evidence="3">
    <location>
        <begin position="90"/>
        <end position="122"/>
    </location>
</feature>